<comment type="caution">
    <text evidence="2">The sequence shown here is derived from an EMBL/GenBank/DDBJ whole genome shotgun (WGS) entry which is preliminary data.</text>
</comment>
<dbReference type="Proteomes" id="UP000011531">
    <property type="component" value="Unassembled WGS sequence"/>
</dbReference>
<accession>L9XX69</accession>
<dbReference type="InterPro" id="IPR043853">
    <property type="entry name" value="DUF5815"/>
</dbReference>
<evidence type="ECO:0000313" key="2">
    <source>
        <dbReference type="EMBL" id="ELY66001.1"/>
    </source>
</evidence>
<keyword evidence="3" id="KW-1185">Reference proteome</keyword>
<dbReference type="PATRIC" id="fig|1227498.3.peg.465"/>
<dbReference type="EMBL" id="AOIA01000020">
    <property type="protein sequence ID" value="ELY66001.1"/>
    <property type="molecule type" value="Genomic_DNA"/>
</dbReference>
<name>L9XX69_9EURY</name>
<protein>
    <submittedName>
        <fullName evidence="2">Uncharacterized protein</fullName>
    </submittedName>
</protein>
<sequence>MAEPRVPGSEPDDRLELPCGESLDPHEIDLGMREYDCPCGETHAVVTDVHPPSRFFPESFVVVLRELVETDDEFEEFGTPHLLGVVMEEFPEAVVTHDASDDGAVGYSMLWVADFDARRLHEVVVELVVELMEHAISHAEDDAAISEFESQMLEFDVGEFVEQYRRQREFEGEHDRAL</sequence>
<dbReference type="AlphaFoldDB" id="L9XX69"/>
<gene>
    <name evidence="2" type="ORF">C492_02317</name>
</gene>
<dbReference type="Pfam" id="PF19132">
    <property type="entry name" value="DUF5815"/>
    <property type="match status" value="1"/>
</dbReference>
<dbReference type="RefSeq" id="WP_008420117.1">
    <property type="nucleotide sequence ID" value="NZ_AOIA01000020.1"/>
</dbReference>
<evidence type="ECO:0000256" key="1">
    <source>
        <dbReference type="SAM" id="MobiDB-lite"/>
    </source>
</evidence>
<reference evidence="2 3" key="1">
    <citation type="journal article" date="2014" name="PLoS Genet.">
        <title>Phylogenetically driven sequencing of extremely halophilic archaea reveals strategies for static and dynamic osmo-response.</title>
        <authorList>
            <person name="Becker E.A."/>
            <person name="Seitzer P.M."/>
            <person name="Tritt A."/>
            <person name="Larsen D."/>
            <person name="Krusor M."/>
            <person name="Yao A.I."/>
            <person name="Wu D."/>
            <person name="Madern D."/>
            <person name="Eisen J.A."/>
            <person name="Darling A.E."/>
            <person name="Facciotti M.T."/>
        </authorList>
    </citation>
    <scope>NUCLEOTIDE SEQUENCE [LARGE SCALE GENOMIC DNA]</scope>
    <source>
        <strain evidence="2 3">DSM 18795</strain>
    </source>
</reference>
<proteinExistence type="predicted"/>
<evidence type="ECO:0000313" key="3">
    <source>
        <dbReference type="Proteomes" id="UP000011531"/>
    </source>
</evidence>
<feature type="region of interest" description="Disordered" evidence="1">
    <location>
        <begin position="1"/>
        <end position="20"/>
    </location>
</feature>
<dbReference type="OrthoDB" id="156206at2157"/>
<dbReference type="STRING" id="1227498.C492_02317"/>
<organism evidence="2 3">
    <name type="scientific">Natronococcus jeotgali DSM 18795</name>
    <dbReference type="NCBI Taxonomy" id="1227498"/>
    <lineage>
        <taxon>Archaea</taxon>
        <taxon>Methanobacteriati</taxon>
        <taxon>Methanobacteriota</taxon>
        <taxon>Stenosarchaea group</taxon>
        <taxon>Halobacteria</taxon>
        <taxon>Halobacteriales</taxon>
        <taxon>Natrialbaceae</taxon>
        <taxon>Natronococcus</taxon>
    </lineage>
</organism>